<comment type="subcellular location">
    <subcellularLocation>
        <location evidence="2">Membrane</location>
    </subcellularLocation>
</comment>
<sequence length="533" mass="59411">MLLQPLFSYVSLQTIPILLIGVVVIILATTITYQLLLSPLRSIPGPFLASISPFPQLYHGLKGDRHLWIHKLHQKYGTHVRVAPNFVSVNTVTGLHDIYGHGKKIRKSDFYSAFPAIKGAWNTHNAIDKQLHGRKRRVLSQAFSDNALKGMEEVMLLHIRQLCSIFAGEGKNEGEKKVGTWNLADWFGYLSYDVMGELCFGKSYDMLVDGARRGVIGLVDRAAFRHYVCGLWLPLDTWHLDQLFIRRLTRDRWSFIMNSRIEATARAKARSSLGHAAKKDFFHYLLNAVDPESGSGLSTPELWSEANVLMIAGSDTTSTELTAIIFYLVRNPAALEKVKEEVRGKFAAVEEIVSGAKLNELSYLKCCIDEAMRLAPAVPGALPRCVQQGGAEVDGIFLPSGTEVGTPCYSIHRHASYFPYPNTFIPERWIEGSSVTLPSSSAPSATSKTWEVSKEEVELARKAFCPFSIGPRGCIGKSMALMEMRLTLARLLYLFEFEDVRDGVGEDEGGDLGMVDHFTSQKTGPNVRVRRRV</sequence>
<evidence type="ECO:0000256" key="1">
    <source>
        <dbReference type="ARBA" id="ARBA00001971"/>
    </source>
</evidence>
<keyword evidence="5 14" id="KW-0812">Transmembrane</keyword>
<dbReference type="InterPro" id="IPR036396">
    <property type="entry name" value="Cyt_P450_sf"/>
</dbReference>
<dbReference type="PANTHER" id="PTHR24305:SF237">
    <property type="entry name" value="CYTOCHROME P450 MONOOXYGENASE ATNE-RELATED"/>
    <property type="match status" value="1"/>
</dbReference>
<dbReference type="STRING" id="1149755.A0A2J6R751"/>
<evidence type="ECO:0000256" key="4">
    <source>
        <dbReference type="ARBA" id="ARBA00022617"/>
    </source>
</evidence>
<evidence type="ECO:0000313" key="16">
    <source>
        <dbReference type="Proteomes" id="UP000235786"/>
    </source>
</evidence>
<evidence type="ECO:0000256" key="11">
    <source>
        <dbReference type="ARBA" id="ARBA00023136"/>
    </source>
</evidence>
<keyword evidence="16" id="KW-1185">Reference proteome</keyword>
<evidence type="ECO:0000256" key="10">
    <source>
        <dbReference type="ARBA" id="ARBA00023033"/>
    </source>
</evidence>
<organism evidence="15 16">
    <name type="scientific">Hyaloscypha variabilis (strain UAMH 11265 / GT02V1 / F)</name>
    <name type="common">Meliniomyces variabilis</name>
    <dbReference type="NCBI Taxonomy" id="1149755"/>
    <lineage>
        <taxon>Eukaryota</taxon>
        <taxon>Fungi</taxon>
        <taxon>Dikarya</taxon>
        <taxon>Ascomycota</taxon>
        <taxon>Pezizomycotina</taxon>
        <taxon>Leotiomycetes</taxon>
        <taxon>Helotiales</taxon>
        <taxon>Hyaloscyphaceae</taxon>
        <taxon>Hyaloscypha</taxon>
        <taxon>Hyaloscypha variabilis</taxon>
    </lineage>
</organism>
<name>A0A2J6R751_HYAVF</name>
<evidence type="ECO:0000256" key="12">
    <source>
        <dbReference type="PIRSR" id="PIRSR602401-1"/>
    </source>
</evidence>
<keyword evidence="8 13" id="KW-0560">Oxidoreductase</keyword>
<dbReference type="InterPro" id="IPR002401">
    <property type="entry name" value="Cyt_P450_E_grp-I"/>
</dbReference>
<evidence type="ECO:0000256" key="3">
    <source>
        <dbReference type="ARBA" id="ARBA00010617"/>
    </source>
</evidence>
<evidence type="ECO:0000256" key="9">
    <source>
        <dbReference type="ARBA" id="ARBA00023004"/>
    </source>
</evidence>
<gene>
    <name evidence="15" type="ORF">L207DRAFT_547555</name>
</gene>
<dbReference type="PROSITE" id="PS00086">
    <property type="entry name" value="CYTOCHROME_P450"/>
    <property type="match status" value="1"/>
</dbReference>
<keyword evidence="4 12" id="KW-0349">Heme</keyword>
<keyword evidence="9 12" id="KW-0408">Iron</keyword>
<dbReference type="GO" id="GO:1902181">
    <property type="term" value="P:verruculogen biosynthetic process"/>
    <property type="evidence" value="ECO:0007669"/>
    <property type="project" value="UniProtKB-ARBA"/>
</dbReference>
<protein>
    <submittedName>
        <fullName evidence="15">Cytochrome P450</fullName>
    </submittedName>
</protein>
<dbReference type="OrthoDB" id="1470350at2759"/>
<dbReference type="GO" id="GO:0016705">
    <property type="term" value="F:oxidoreductase activity, acting on paired donors, with incorporation or reduction of molecular oxygen"/>
    <property type="evidence" value="ECO:0007669"/>
    <property type="project" value="InterPro"/>
</dbReference>
<dbReference type="Proteomes" id="UP000235786">
    <property type="component" value="Unassembled WGS sequence"/>
</dbReference>
<dbReference type="EMBL" id="KZ613954">
    <property type="protein sequence ID" value="PMD34344.1"/>
    <property type="molecule type" value="Genomic_DNA"/>
</dbReference>
<keyword evidence="11 14" id="KW-0472">Membrane</keyword>
<evidence type="ECO:0000313" key="15">
    <source>
        <dbReference type="EMBL" id="PMD34344.1"/>
    </source>
</evidence>
<dbReference type="Pfam" id="PF00067">
    <property type="entry name" value="p450"/>
    <property type="match status" value="1"/>
</dbReference>
<dbReference type="InterPro" id="IPR001128">
    <property type="entry name" value="Cyt_P450"/>
</dbReference>
<dbReference type="Gene3D" id="1.10.630.10">
    <property type="entry name" value="Cytochrome P450"/>
    <property type="match status" value="1"/>
</dbReference>
<dbReference type="AlphaFoldDB" id="A0A2J6R751"/>
<comment type="cofactor">
    <cofactor evidence="1 12">
        <name>heme</name>
        <dbReference type="ChEBI" id="CHEBI:30413"/>
    </cofactor>
</comment>
<comment type="similarity">
    <text evidence="3 13">Belongs to the cytochrome P450 family.</text>
</comment>
<evidence type="ECO:0000256" key="8">
    <source>
        <dbReference type="ARBA" id="ARBA00023002"/>
    </source>
</evidence>
<accession>A0A2J6R751</accession>
<dbReference type="GO" id="GO:0020037">
    <property type="term" value="F:heme binding"/>
    <property type="evidence" value="ECO:0007669"/>
    <property type="project" value="InterPro"/>
</dbReference>
<dbReference type="GO" id="GO:0005506">
    <property type="term" value="F:iron ion binding"/>
    <property type="evidence" value="ECO:0007669"/>
    <property type="project" value="InterPro"/>
</dbReference>
<dbReference type="InterPro" id="IPR050121">
    <property type="entry name" value="Cytochrome_P450_monoxygenase"/>
</dbReference>
<proteinExistence type="inferred from homology"/>
<dbReference type="PRINTS" id="PR00385">
    <property type="entry name" value="P450"/>
</dbReference>
<evidence type="ECO:0000256" key="7">
    <source>
        <dbReference type="ARBA" id="ARBA00022989"/>
    </source>
</evidence>
<evidence type="ECO:0000256" key="5">
    <source>
        <dbReference type="ARBA" id="ARBA00022692"/>
    </source>
</evidence>
<dbReference type="GO" id="GO:0016020">
    <property type="term" value="C:membrane"/>
    <property type="evidence" value="ECO:0007669"/>
    <property type="project" value="UniProtKB-SubCell"/>
</dbReference>
<dbReference type="FunFam" id="1.10.630.10:FF:000063">
    <property type="entry name" value="Cytochrome P450 monooxygenase"/>
    <property type="match status" value="1"/>
</dbReference>
<feature type="binding site" description="axial binding residue" evidence="12">
    <location>
        <position position="474"/>
    </location>
    <ligand>
        <name>heme</name>
        <dbReference type="ChEBI" id="CHEBI:30413"/>
    </ligand>
    <ligandPart>
        <name>Fe</name>
        <dbReference type="ChEBI" id="CHEBI:18248"/>
    </ligandPart>
</feature>
<feature type="transmembrane region" description="Helical" evidence="14">
    <location>
        <begin position="15"/>
        <end position="36"/>
    </location>
</feature>
<dbReference type="GO" id="GO:0004497">
    <property type="term" value="F:monooxygenase activity"/>
    <property type="evidence" value="ECO:0007669"/>
    <property type="project" value="UniProtKB-KW"/>
</dbReference>
<evidence type="ECO:0000256" key="13">
    <source>
        <dbReference type="RuleBase" id="RU000461"/>
    </source>
</evidence>
<dbReference type="PANTHER" id="PTHR24305">
    <property type="entry name" value="CYTOCHROME P450"/>
    <property type="match status" value="1"/>
</dbReference>
<dbReference type="InterPro" id="IPR017972">
    <property type="entry name" value="Cyt_P450_CS"/>
</dbReference>
<evidence type="ECO:0000256" key="2">
    <source>
        <dbReference type="ARBA" id="ARBA00004370"/>
    </source>
</evidence>
<keyword evidence="6 12" id="KW-0479">Metal-binding</keyword>
<evidence type="ECO:0000256" key="6">
    <source>
        <dbReference type="ARBA" id="ARBA00022723"/>
    </source>
</evidence>
<keyword evidence="10 13" id="KW-0503">Monooxygenase</keyword>
<dbReference type="PRINTS" id="PR00463">
    <property type="entry name" value="EP450I"/>
</dbReference>
<reference evidence="15 16" key="1">
    <citation type="submission" date="2016-04" db="EMBL/GenBank/DDBJ databases">
        <title>A degradative enzymes factory behind the ericoid mycorrhizal symbiosis.</title>
        <authorList>
            <consortium name="DOE Joint Genome Institute"/>
            <person name="Martino E."/>
            <person name="Morin E."/>
            <person name="Grelet G."/>
            <person name="Kuo A."/>
            <person name="Kohler A."/>
            <person name="Daghino S."/>
            <person name="Barry K."/>
            <person name="Choi C."/>
            <person name="Cichocki N."/>
            <person name="Clum A."/>
            <person name="Copeland A."/>
            <person name="Hainaut M."/>
            <person name="Haridas S."/>
            <person name="Labutti K."/>
            <person name="Lindquist E."/>
            <person name="Lipzen A."/>
            <person name="Khouja H.-R."/>
            <person name="Murat C."/>
            <person name="Ohm R."/>
            <person name="Olson A."/>
            <person name="Spatafora J."/>
            <person name="Veneault-Fourrey C."/>
            <person name="Henrissat B."/>
            <person name="Grigoriev I."/>
            <person name="Martin F."/>
            <person name="Perotto S."/>
        </authorList>
    </citation>
    <scope>NUCLEOTIDE SEQUENCE [LARGE SCALE GENOMIC DNA]</scope>
    <source>
        <strain evidence="15 16">F</strain>
    </source>
</reference>
<keyword evidence="7 14" id="KW-1133">Transmembrane helix</keyword>
<dbReference type="CDD" id="cd11061">
    <property type="entry name" value="CYP67-like"/>
    <property type="match status" value="1"/>
</dbReference>
<dbReference type="SUPFAM" id="SSF48264">
    <property type="entry name" value="Cytochrome P450"/>
    <property type="match status" value="1"/>
</dbReference>
<evidence type="ECO:0000256" key="14">
    <source>
        <dbReference type="SAM" id="Phobius"/>
    </source>
</evidence>